<dbReference type="EMBL" id="JAPDGR010001336">
    <property type="protein sequence ID" value="KAJ2983963.1"/>
    <property type="molecule type" value="Genomic_DNA"/>
</dbReference>
<accession>A0ACC1NYX0</accession>
<comment type="caution">
    <text evidence="1">The sequence shown here is derived from an EMBL/GenBank/DDBJ whole genome shotgun (WGS) entry which is preliminary data.</text>
</comment>
<gene>
    <name evidence="1" type="ORF">NUW58_g6161</name>
</gene>
<keyword evidence="2" id="KW-1185">Reference proteome</keyword>
<organism evidence="1 2">
    <name type="scientific">Xylaria curta</name>
    <dbReference type="NCBI Taxonomy" id="42375"/>
    <lineage>
        <taxon>Eukaryota</taxon>
        <taxon>Fungi</taxon>
        <taxon>Dikarya</taxon>
        <taxon>Ascomycota</taxon>
        <taxon>Pezizomycotina</taxon>
        <taxon>Sordariomycetes</taxon>
        <taxon>Xylariomycetidae</taxon>
        <taxon>Xylariales</taxon>
        <taxon>Xylariaceae</taxon>
        <taxon>Xylaria</taxon>
    </lineage>
</organism>
<sequence length="227" mass="26010">MAFKLVLPQCEQTPTCVNHPPEWEKPLRIQIIGLNKDLNNLFDDGIKMPTPKSSLDRATEFIEPGLRLVQMAFRLLYGRDPDPGNPSDMIPRHQYDIWRGATEDRVLLPEPILEGYAITFDHLVGPDDEDDPETLMLNIVDPNDPLRADLVTIDKSPYTSGPEPVLLLVPRCCQARKGTTDRRRINREIREAKLPEEVRFKRLEEESRAYEEKLLRKSKAQASSDVV</sequence>
<protein>
    <submittedName>
        <fullName evidence="1">Uncharacterized protein</fullName>
    </submittedName>
</protein>
<reference evidence="1" key="1">
    <citation type="submission" date="2022-10" db="EMBL/GenBank/DDBJ databases">
        <title>Genome Sequence of Xylaria curta.</title>
        <authorList>
            <person name="Buettner E."/>
        </authorList>
    </citation>
    <scope>NUCLEOTIDE SEQUENCE</scope>
    <source>
        <strain evidence="1">Babe10</strain>
    </source>
</reference>
<proteinExistence type="predicted"/>
<dbReference type="Proteomes" id="UP001143856">
    <property type="component" value="Unassembled WGS sequence"/>
</dbReference>
<name>A0ACC1NYX0_9PEZI</name>
<evidence type="ECO:0000313" key="1">
    <source>
        <dbReference type="EMBL" id="KAJ2983963.1"/>
    </source>
</evidence>
<evidence type="ECO:0000313" key="2">
    <source>
        <dbReference type="Proteomes" id="UP001143856"/>
    </source>
</evidence>